<evidence type="ECO:0000313" key="9">
    <source>
        <dbReference type="EMBL" id="OEG12290.1"/>
    </source>
</evidence>
<evidence type="ECO:0000256" key="5">
    <source>
        <dbReference type="ARBA" id="ARBA00022989"/>
    </source>
</evidence>
<evidence type="ECO:0000256" key="3">
    <source>
        <dbReference type="ARBA" id="ARBA00022475"/>
    </source>
</evidence>
<dbReference type="EMBL" id="MIJY01000034">
    <property type="protein sequence ID" value="OEG12290.1"/>
    <property type="molecule type" value="Genomic_DNA"/>
</dbReference>
<dbReference type="Pfam" id="PF00528">
    <property type="entry name" value="BPD_transp_1"/>
    <property type="match status" value="1"/>
</dbReference>
<comment type="similarity">
    <text evidence="7">Belongs to the binding-protein-dependent transport system permease family.</text>
</comment>
<gene>
    <name evidence="9" type="ORF">BCR25_07030</name>
</gene>
<dbReference type="CDD" id="cd06261">
    <property type="entry name" value="TM_PBP2"/>
    <property type="match status" value="1"/>
</dbReference>
<dbReference type="PROSITE" id="PS50928">
    <property type="entry name" value="ABC_TM1"/>
    <property type="match status" value="1"/>
</dbReference>
<feature type="transmembrane region" description="Helical" evidence="7">
    <location>
        <begin position="73"/>
        <end position="99"/>
    </location>
</feature>
<dbReference type="GO" id="GO:0055085">
    <property type="term" value="P:transmembrane transport"/>
    <property type="evidence" value="ECO:0007669"/>
    <property type="project" value="InterPro"/>
</dbReference>
<accession>A0A1E5GJ65</accession>
<evidence type="ECO:0000256" key="1">
    <source>
        <dbReference type="ARBA" id="ARBA00004651"/>
    </source>
</evidence>
<feature type="transmembrane region" description="Helical" evidence="7">
    <location>
        <begin position="188"/>
        <end position="209"/>
    </location>
</feature>
<dbReference type="Gene3D" id="1.10.3720.10">
    <property type="entry name" value="MetI-like"/>
    <property type="match status" value="1"/>
</dbReference>
<dbReference type="GO" id="GO:0005886">
    <property type="term" value="C:plasma membrane"/>
    <property type="evidence" value="ECO:0007669"/>
    <property type="project" value="UniProtKB-SubCell"/>
</dbReference>
<dbReference type="SUPFAM" id="SSF161098">
    <property type="entry name" value="MetI-like"/>
    <property type="match status" value="1"/>
</dbReference>
<feature type="domain" description="ABC transmembrane type-1" evidence="8">
    <location>
        <begin position="74"/>
        <end position="264"/>
    </location>
</feature>
<evidence type="ECO:0000256" key="2">
    <source>
        <dbReference type="ARBA" id="ARBA00022448"/>
    </source>
</evidence>
<dbReference type="OrthoDB" id="9771544at2"/>
<evidence type="ECO:0000256" key="4">
    <source>
        <dbReference type="ARBA" id="ARBA00022692"/>
    </source>
</evidence>
<feature type="transmembrane region" description="Helical" evidence="7">
    <location>
        <begin position="12"/>
        <end position="34"/>
    </location>
</feature>
<dbReference type="RefSeq" id="WP_069663995.1">
    <property type="nucleotide sequence ID" value="NZ_JBHUJJ010000001.1"/>
</dbReference>
<sequence length="278" mass="31380">MKATKKEKVLKGLLYAVLIIYALATFYPFIWAIAASFKPLKEIVSGDLSLIPQNFTLGNYQYVLGRSSLFTRWFINSVIISVIGTAINILLNTMAGYALARLNFPGRQRVYYGFLALMMVPAQVLLIPNYLILMNLGMLDSFSALILPAAINIGNIFMMRQFFLSFPKDVEEAAAIDGLGRFQTFFRIVMPLAKPSIATQAVFIFMGFWNEFMKPMLYLTTPSKYTLTLGLQTFQSQNGGVRWDQTMAASVITIIPIIILYLVFNKYFLQGVRMDGEK</sequence>
<name>A0A1E5GJ65_9ENTE</name>
<protein>
    <submittedName>
        <fullName evidence="9">ABC transporter permease</fullName>
    </submittedName>
</protein>
<feature type="transmembrane region" description="Helical" evidence="7">
    <location>
        <begin position="138"/>
        <end position="158"/>
    </location>
</feature>
<keyword evidence="6 7" id="KW-0472">Membrane</keyword>
<proteinExistence type="inferred from homology"/>
<keyword evidence="2 7" id="KW-0813">Transport</keyword>
<keyword evidence="3" id="KW-1003">Cell membrane</keyword>
<keyword evidence="5 7" id="KW-1133">Transmembrane helix</keyword>
<dbReference type="InterPro" id="IPR000515">
    <property type="entry name" value="MetI-like"/>
</dbReference>
<evidence type="ECO:0000256" key="7">
    <source>
        <dbReference type="RuleBase" id="RU363032"/>
    </source>
</evidence>
<feature type="transmembrane region" description="Helical" evidence="7">
    <location>
        <begin position="111"/>
        <end position="132"/>
    </location>
</feature>
<evidence type="ECO:0000256" key="6">
    <source>
        <dbReference type="ARBA" id="ARBA00023136"/>
    </source>
</evidence>
<feature type="transmembrane region" description="Helical" evidence="7">
    <location>
        <begin position="246"/>
        <end position="264"/>
    </location>
</feature>
<dbReference type="PANTHER" id="PTHR43744">
    <property type="entry name" value="ABC TRANSPORTER PERMEASE PROTEIN MG189-RELATED-RELATED"/>
    <property type="match status" value="1"/>
</dbReference>
<dbReference type="Proteomes" id="UP000095094">
    <property type="component" value="Unassembled WGS sequence"/>
</dbReference>
<evidence type="ECO:0000313" key="10">
    <source>
        <dbReference type="Proteomes" id="UP000095094"/>
    </source>
</evidence>
<dbReference type="InterPro" id="IPR035906">
    <property type="entry name" value="MetI-like_sf"/>
</dbReference>
<organism evidence="9 10">
    <name type="scientific">Enterococcus termitis</name>
    <dbReference type="NCBI Taxonomy" id="332950"/>
    <lineage>
        <taxon>Bacteria</taxon>
        <taxon>Bacillati</taxon>
        <taxon>Bacillota</taxon>
        <taxon>Bacilli</taxon>
        <taxon>Lactobacillales</taxon>
        <taxon>Enterococcaceae</taxon>
        <taxon>Enterococcus</taxon>
    </lineage>
</organism>
<dbReference type="PATRIC" id="fig|332950.4.peg.2846"/>
<dbReference type="AlphaFoldDB" id="A0A1E5GJ65"/>
<keyword evidence="4 7" id="KW-0812">Transmembrane</keyword>
<comment type="subcellular location">
    <subcellularLocation>
        <location evidence="1 7">Cell membrane</location>
        <topology evidence="1 7">Multi-pass membrane protein</topology>
    </subcellularLocation>
</comment>
<comment type="caution">
    <text evidence="9">The sequence shown here is derived from an EMBL/GenBank/DDBJ whole genome shotgun (WGS) entry which is preliminary data.</text>
</comment>
<evidence type="ECO:0000259" key="8">
    <source>
        <dbReference type="PROSITE" id="PS50928"/>
    </source>
</evidence>
<reference evidence="10" key="1">
    <citation type="submission" date="2016-09" db="EMBL/GenBank/DDBJ databases">
        <authorList>
            <person name="Gulvik C.A."/>
        </authorList>
    </citation>
    <scope>NUCLEOTIDE SEQUENCE [LARGE SCALE GENOMIC DNA]</scope>
    <source>
        <strain evidence="10">LMG 8895</strain>
    </source>
</reference>
<dbReference type="PANTHER" id="PTHR43744:SF12">
    <property type="entry name" value="ABC TRANSPORTER PERMEASE PROTEIN MG189-RELATED"/>
    <property type="match status" value="1"/>
</dbReference>
<keyword evidence="10" id="KW-1185">Reference proteome</keyword>